<reference evidence="2" key="1">
    <citation type="journal article" date="2015" name="Nature">
        <title>Complex archaea that bridge the gap between prokaryotes and eukaryotes.</title>
        <authorList>
            <person name="Spang A."/>
            <person name="Saw J.H."/>
            <person name="Jorgensen S.L."/>
            <person name="Zaremba-Niedzwiedzka K."/>
            <person name="Martijn J."/>
            <person name="Lind A.E."/>
            <person name="van Eijk R."/>
            <person name="Schleper C."/>
            <person name="Guy L."/>
            <person name="Ettema T.J."/>
        </authorList>
    </citation>
    <scope>NUCLEOTIDE SEQUENCE</scope>
</reference>
<organism evidence="2">
    <name type="scientific">marine sediment metagenome</name>
    <dbReference type="NCBI Taxonomy" id="412755"/>
    <lineage>
        <taxon>unclassified sequences</taxon>
        <taxon>metagenomes</taxon>
        <taxon>ecological metagenomes</taxon>
    </lineage>
</organism>
<accession>A0A0F9IMI4</accession>
<feature type="transmembrane region" description="Helical" evidence="1">
    <location>
        <begin position="7"/>
        <end position="25"/>
    </location>
</feature>
<name>A0A0F9IMI4_9ZZZZ</name>
<dbReference type="AlphaFoldDB" id="A0A0F9IMI4"/>
<evidence type="ECO:0000256" key="1">
    <source>
        <dbReference type="SAM" id="Phobius"/>
    </source>
</evidence>
<protein>
    <submittedName>
        <fullName evidence="2">Uncharacterized protein</fullName>
    </submittedName>
</protein>
<gene>
    <name evidence="2" type="ORF">LCGC14_1560820</name>
</gene>
<proteinExistence type="predicted"/>
<sequence length="41" mass="4491">MKERLSTILIVSLLVGGNILFFFYLQTNAALCDGLGYPVCP</sequence>
<evidence type="ECO:0000313" key="2">
    <source>
        <dbReference type="EMBL" id="KKM45461.1"/>
    </source>
</evidence>
<keyword evidence="1" id="KW-1133">Transmembrane helix</keyword>
<comment type="caution">
    <text evidence="2">The sequence shown here is derived from an EMBL/GenBank/DDBJ whole genome shotgun (WGS) entry which is preliminary data.</text>
</comment>
<keyword evidence="1" id="KW-0472">Membrane</keyword>
<keyword evidence="1" id="KW-0812">Transmembrane</keyword>
<dbReference type="EMBL" id="LAZR01012054">
    <property type="protein sequence ID" value="KKM45461.1"/>
    <property type="molecule type" value="Genomic_DNA"/>
</dbReference>